<name>A0A060Z7G6_ONCMY</name>
<accession>A0A060Z7G6</accession>
<dbReference type="InterPro" id="IPR052857">
    <property type="entry name" value="IF_Keratin-like"/>
</dbReference>
<reference evidence="1" key="2">
    <citation type="submission" date="2014-03" db="EMBL/GenBank/DDBJ databases">
        <authorList>
            <person name="Genoscope - CEA"/>
        </authorList>
    </citation>
    <scope>NUCLEOTIDE SEQUENCE</scope>
</reference>
<dbReference type="EMBL" id="FR932323">
    <property type="protein sequence ID" value="CDQ97659.1"/>
    <property type="molecule type" value="Genomic_DNA"/>
</dbReference>
<dbReference type="Proteomes" id="UP000193380">
    <property type="component" value="Unassembled WGS sequence"/>
</dbReference>
<dbReference type="PANTHER" id="PTHR47082:SF1">
    <property type="entry name" value="KERATIN-LIKE PROTEIN KRT222"/>
    <property type="match status" value="1"/>
</dbReference>
<dbReference type="AlphaFoldDB" id="A0A060Z7G6"/>
<proteinExistence type="predicted"/>
<gene>
    <name evidence="1" type="ORF">GSONMT00020684001</name>
</gene>
<dbReference type="STRING" id="8022.A0A060Z7G6"/>
<evidence type="ECO:0000313" key="1">
    <source>
        <dbReference type="EMBL" id="CDQ97659.1"/>
    </source>
</evidence>
<dbReference type="PaxDb" id="8022-A0A060Z7G6"/>
<dbReference type="PANTHER" id="PTHR47082">
    <property type="entry name" value="KERATIN-LIKE PROTEIN KRT222"/>
    <property type="match status" value="1"/>
</dbReference>
<sequence>MELSQLLDRIRTQCDRLSLTGLNQVPDDRHPGLAAGPNQTPCSAAGPSCFGARLRPRAHGGSLPQLNAEEAAWAQVNLGGTALREARAELAEARKQWHCLQVEIESLHALVSTHTHMHRHTTVASALRQTHRVLSCLCHTPIMDQ</sequence>
<evidence type="ECO:0000313" key="2">
    <source>
        <dbReference type="Proteomes" id="UP000193380"/>
    </source>
</evidence>
<protein>
    <submittedName>
        <fullName evidence="1">Uncharacterized protein</fullName>
    </submittedName>
</protein>
<reference evidence="1" key="1">
    <citation type="journal article" date="2014" name="Nat. Commun.">
        <title>The rainbow trout genome provides novel insights into evolution after whole-genome duplication in vertebrates.</title>
        <authorList>
            <person name="Berthelot C."/>
            <person name="Brunet F."/>
            <person name="Chalopin D."/>
            <person name="Juanchich A."/>
            <person name="Bernard M."/>
            <person name="Noel B."/>
            <person name="Bento P."/>
            <person name="Da Silva C."/>
            <person name="Labadie K."/>
            <person name="Alberti A."/>
            <person name="Aury J.M."/>
            <person name="Louis A."/>
            <person name="Dehais P."/>
            <person name="Bardou P."/>
            <person name="Montfort J."/>
            <person name="Klopp C."/>
            <person name="Cabau C."/>
            <person name="Gaspin C."/>
            <person name="Thorgaard G.H."/>
            <person name="Boussaha M."/>
            <person name="Quillet E."/>
            <person name="Guyomard R."/>
            <person name="Galiana D."/>
            <person name="Bobe J."/>
            <person name="Volff J.N."/>
            <person name="Genet C."/>
            <person name="Wincker P."/>
            <person name="Jaillon O."/>
            <person name="Roest Crollius H."/>
            <person name="Guiguen Y."/>
        </authorList>
    </citation>
    <scope>NUCLEOTIDE SEQUENCE [LARGE SCALE GENOMIC DNA]</scope>
</reference>
<organism evidence="1 2">
    <name type="scientific">Oncorhynchus mykiss</name>
    <name type="common">Rainbow trout</name>
    <name type="synonym">Salmo gairdneri</name>
    <dbReference type="NCBI Taxonomy" id="8022"/>
    <lineage>
        <taxon>Eukaryota</taxon>
        <taxon>Metazoa</taxon>
        <taxon>Chordata</taxon>
        <taxon>Craniata</taxon>
        <taxon>Vertebrata</taxon>
        <taxon>Euteleostomi</taxon>
        <taxon>Actinopterygii</taxon>
        <taxon>Neopterygii</taxon>
        <taxon>Teleostei</taxon>
        <taxon>Protacanthopterygii</taxon>
        <taxon>Salmoniformes</taxon>
        <taxon>Salmonidae</taxon>
        <taxon>Salmoninae</taxon>
        <taxon>Oncorhynchus</taxon>
    </lineage>
</organism>